<accession>A0A9P1GW34</accession>
<protein>
    <submittedName>
        <fullName evidence="1">Uncharacterized protein</fullName>
    </submittedName>
</protein>
<gene>
    <name evidence="1" type="ORF">PPNO1_LOCUS1161</name>
</gene>
<keyword evidence="2" id="KW-1185">Reference proteome</keyword>
<evidence type="ECO:0000313" key="2">
    <source>
        <dbReference type="Proteomes" id="UP000838763"/>
    </source>
</evidence>
<sequence>MLAKVSKQMKRLRVAWNILKAYWYAAQPKWHGVTRQRAARARQDGGLLWKRWDPKIGRRDAARLSVVGFSGEQRAPAFTGIPVIS</sequence>
<organism evidence="1 2">
    <name type="scientific">Parascedosporium putredinis</name>
    <dbReference type="NCBI Taxonomy" id="1442378"/>
    <lineage>
        <taxon>Eukaryota</taxon>
        <taxon>Fungi</taxon>
        <taxon>Dikarya</taxon>
        <taxon>Ascomycota</taxon>
        <taxon>Pezizomycotina</taxon>
        <taxon>Sordariomycetes</taxon>
        <taxon>Hypocreomycetidae</taxon>
        <taxon>Microascales</taxon>
        <taxon>Microascaceae</taxon>
        <taxon>Parascedosporium</taxon>
    </lineage>
</organism>
<dbReference type="Proteomes" id="UP000838763">
    <property type="component" value="Unassembled WGS sequence"/>
</dbReference>
<comment type="caution">
    <text evidence="1">The sequence shown here is derived from an EMBL/GenBank/DDBJ whole genome shotgun (WGS) entry which is preliminary data.</text>
</comment>
<dbReference type="EMBL" id="CALLCH030000001">
    <property type="protein sequence ID" value="CAI4211366.1"/>
    <property type="molecule type" value="Genomic_DNA"/>
</dbReference>
<dbReference type="AlphaFoldDB" id="A0A9P1GW34"/>
<proteinExistence type="predicted"/>
<evidence type="ECO:0000313" key="1">
    <source>
        <dbReference type="EMBL" id="CAI4211366.1"/>
    </source>
</evidence>
<name>A0A9P1GW34_9PEZI</name>
<reference evidence="1" key="1">
    <citation type="submission" date="2022-11" db="EMBL/GenBank/DDBJ databases">
        <authorList>
            <person name="Scott C."/>
            <person name="Bruce N."/>
        </authorList>
    </citation>
    <scope>NUCLEOTIDE SEQUENCE</scope>
</reference>